<accession>A0A6L2LZ58</accession>
<evidence type="ECO:0000259" key="3">
    <source>
        <dbReference type="Pfam" id="PF07727"/>
    </source>
</evidence>
<evidence type="ECO:0000259" key="5">
    <source>
        <dbReference type="Pfam" id="PF25597"/>
    </source>
</evidence>
<dbReference type="PANTHER" id="PTHR11439:SF486">
    <property type="entry name" value="RLK (RECEPTOR-LIKE KINASE) PROTEIN, PUTATIVE-RELATED"/>
    <property type="match status" value="1"/>
</dbReference>
<sequence length="1605" mass="183543">MSPTLGGMMTSSMDWPDPHTIMGLLILGHDLSLSTLHFLKFSYNNFEVLKLLENSVDVLKFLENKLKSLKILENKLELLKLQENQPVDGLVPLSIKKFTSEGIRQRHVDNDPGVNESSELFALARGPSQTPISVNYCIVNGVRFVVHSRDERRTTQNSGICSPGLDGKMYYGQLEQILEFSYLSFKTVLFRVKWFDTSNKGYMARRLPGWKVVEHVSHKKFLNGGVNVVEDDLDVIHVDNSSDLALSTSLNDLEIAALHIGGQSIDVDAPPDIIDVVDEDDDIIDKEDPIPHDLADSDDEDLINLDIDDGINMSADVARGHGGDGGGHDRPPPYQVQGKKVKQLVMVKIWKQGIEACSLCIRSLVVVYRAQIKLDVKNAFLHGDLSKMAYMNQSSGFQASEHPDYHINCSLHQEFSMTDLDSLNYFLGISVTRDSSGMFLSQRKYATEILEQANMVNCNFSRTPIDTESKLGDDGVLVSNLTLYRSLAGSLHYLTFSHPDICYAVQQVCLYMHDPREPHFSVLKRILRYIRGTMDYGLQLFSSLRQFQLLIRMRIRLVALLLVDRLQVTVCFLATAYSLGLLSINLHFLVLVQRQSSVVLPIAKVTTIEESKDLTSLSLDELIENLKVHEMIIKKDFEIVKAKIERKSLTLKYKKESSDEECSTSGSEDEEYAMAVRELKKFFKRRCTWSNSGEENDEKVKGETCLVAHASNEICLGVNLELDEWIKDSGCSKHMMSNRKLFSTYKAYNEGNVNFGSNLRGNIISKGKICDNKSRVTFSEHDSEITKDGKTPYELLRDRKPTFDYFRVFGSKFFILNTKDHLTKFNPKSDKGVFLGYSQNSKAYVILNKHTKKFKESLNVTFDEAPPPSKTSPLVDDDLDEEEVIRETKKKNLENIVEDETLEIDEIKFGLKDAKPIKTPMSSDTKLTKDEECESVDSTKYRGMIGSLLYLTASRPDIMFSVYLCARFQENPKTSHIEAVKRIFRYIKGIMHLGLWYPKGTGMETVVYACSNHARDYVDRKSTSGICTFVRCCLTSWFSKKQTTLAISTIESEYVCTRKACQQSLWMKQALIDYDEIMPHKSFEDYKNTRYNIPKISHEFCSLIKEKLRNLKEHYIHEGRVVFDNFTDLNYVRSLFYFVEFECLLEINEQVCPHFILEFYSQYRLSYFNEGQMFVEVVIQNQYLSFPFEDFAQILRIPCEGTRVFSDRWSLDELVYGAPSEGPYQTNLPSPDDIILYIREDREGQVTRIRHQEEVEVQDYQIVTREIVSTLKPLEEKIWENVFCLGGNRDHVPVCLCYMLYYVAHSEKFNLAYFMAKRMKWVTKQARLILTYGMLLTHLFNLIIDENLKLQNVSYVLYDRVMNPLAAQLERKPRRDRGTTRGRHSTSSSTFNQPSSSHLNDDDDGHNEGTSRVSTPSPIRQLFVNISNDEDVTTTPSPTTTSSYPTPSNAPSKTTSTKQTSSSHENIPTSFQSKLQILPPSSNEPTFPHPLNPFLNNISDVPPRPLNPQPLQSYLSFDIKLSLSPITHLDHIHDTLSPPSPPQPQPPIMGHHVYYNYNDYHGSNCICCFHNQTLFLSLRDKMIIMFAHLEYLLTTAITSHFPHPF</sequence>
<keyword evidence="1" id="KW-0175">Coiled coil</keyword>
<evidence type="ECO:0000256" key="2">
    <source>
        <dbReference type="SAM" id="MobiDB-lite"/>
    </source>
</evidence>
<evidence type="ECO:0000256" key="1">
    <source>
        <dbReference type="SAM" id="Coils"/>
    </source>
</evidence>
<gene>
    <name evidence="6" type="ORF">Tci_038956</name>
</gene>
<organism evidence="6">
    <name type="scientific">Tanacetum cinerariifolium</name>
    <name type="common">Dalmatian daisy</name>
    <name type="synonym">Chrysanthemum cinerariifolium</name>
    <dbReference type="NCBI Taxonomy" id="118510"/>
    <lineage>
        <taxon>Eukaryota</taxon>
        <taxon>Viridiplantae</taxon>
        <taxon>Streptophyta</taxon>
        <taxon>Embryophyta</taxon>
        <taxon>Tracheophyta</taxon>
        <taxon>Spermatophyta</taxon>
        <taxon>Magnoliopsida</taxon>
        <taxon>eudicotyledons</taxon>
        <taxon>Gunneridae</taxon>
        <taxon>Pentapetalae</taxon>
        <taxon>asterids</taxon>
        <taxon>campanulids</taxon>
        <taxon>Asterales</taxon>
        <taxon>Asteraceae</taxon>
        <taxon>Asteroideae</taxon>
        <taxon>Anthemideae</taxon>
        <taxon>Anthemidinae</taxon>
        <taxon>Tanacetum</taxon>
    </lineage>
</organism>
<dbReference type="InterPro" id="IPR013103">
    <property type="entry name" value="RVT_2"/>
</dbReference>
<evidence type="ECO:0000313" key="6">
    <source>
        <dbReference type="EMBL" id="GEU66978.1"/>
    </source>
</evidence>
<feature type="compositionally biased region" description="Low complexity" evidence="2">
    <location>
        <begin position="1385"/>
        <end position="1397"/>
    </location>
</feature>
<feature type="region of interest" description="Disordered" evidence="2">
    <location>
        <begin position="1368"/>
        <end position="1469"/>
    </location>
</feature>
<feature type="coiled-coil region" evidence="1">
    <location>
        <begin position="52"/>
        <end position="82"/>
    </location>
</feature>
<feature type="domain" description="Retroviral polymerase SH3-like" evidence="5">
    <location>
        <begin position="812"/>
        <end position="870"/>
    </location>
</feature>
<feature type="compositionally biased region" description="Basic and acidic residues" evidence="2">
    <location>
        <begin position="1369"/>
        <end position="1379"/>
    </location>
</feature>
<reference evidence="6" key="1">
    <citation type="journal article" date="2019" name="Sci. Rep.">
        <title>Draft genome of Tanacetum cinerariifolium, the natural source of mosquito coil.</title>
        <authorList>
            <person name="Yamashiro T."/>
            <person name="Shiraishi A."/>
            <person name="Satake H."/>
            <person name="Nakayama K."/>
        </authorList>
    </citation>
    <scope>NUCLEOTIDE SEQUENCE</scope>
</reference>
<feature type="domain" description="Retrovirus-related Pol polyprotein from transposon TNT 1-94-like beta-barrel" evidence="4">
    <location>
        <begin position="725"/>
        <end position="770"/>
    </location>
</feature>
<feature type="compositionally biased region" description="Low complexity" evidence="2">
    <location>
        <begin position="1433"/>
        <end position="1463"/>
    </location>
</feature>
<dbReference type="EMBL" id="BKCJ010005480">
    <property type="protein sequence ID" value="GEU66978.1"/>
    <property type="molecule type" value="Genomic_DNA"/>
</dbReference>
<dbReference type="InterPro" id="IPR057670">
    <property type="entry name" value="SH3_retrovirus"/>
</dbReference>
<name>A0A6L2LZ58_TANCI</name>
<protein>
    <submittedName>
        <fullName evidence="6">Ribonuclease H-like domain-containing protein</fullName>
    </submittedName>
</protein>
<feature type="compositionally biased region" description="Polar residues" evidence="2">
    <location>
        <begin position="1408"/>
        <end position="1418"/>
    </location>
</feature>
<dbReference type="Pfam" id="PF22936">
    <property type="entry name" value="Pol_BBD"/>
    <property type="match status" value="1"/>
</dbReference>
<dbReference type="PANTHER" id="PTHR11439">
    <property type="entry name" value="GAG-POL-RELATED RETROTRANSPOSON"/>
    <property type="match status" value="1"/>
</dbReference>
<evidence type="ECO:0000259" key="4">
    <source>
        <dbReference type="Pfam" id="PF22936"/>
    </source>
</evidence>
<dbReference type="CDD" id="cd09272">
    <property type="entry name" value="RNase_HI_RT_Ty1"/>
    <property type="match status" value="1"/>
</dbReference>
<feature type="domain" description="Reverse transcriptase Ty1/copia-type" evidence="3">
    <location>
        <begin position="410"/>
        <end position="465"/>
    </location>
</feature>
<proteinExistence type="predicted"/>
<comment type="caution">
    <text evidence="6">The sequence shown here is derived from an EMBL/GenBank/DDBJ whole genome shotgun (WGS) entry which is preliminary data.</text>
</comment>
<dbReference type="InterPro" id="IPR054722">
    <property type="entry name" value="PolX-like_BBD"/>
</dbReference>
<dbReference type="Pfam" id="PF07727">
    <property type="entry name" value="RVT_2"/>
    <property type="match status" value="1"/>
</dbReference>
<dbReference type="Pfam" id="PF25597">
    <property type="entry name" value="SH3_retrovirus"/>
    <property type="match status" value="1"/>
</dbReference>